<evidence type="ECO:0000313" key="7">
    <source>
        <dbReference type="Proteomes" id="UP000091897"/>
    </source>
</evidence>
<sequence length="405" mass="45806">MALSLAINGALENLSMLSGMPFAVQLPGGARHAMGSGDPAFTLTFHTRRALAATALRGHMGLLEAYFDQQVDVDDLGAALTAAMSGGFEKRTNLINRAENGLHELRHSNRDHARAKANARFHYGLGTSFYKPWLDEALMMYTCGYWDEHTRTLEEAQRNKVEHVCRKILLSPGDRFIDIGCGFGGFMFHAAERHQASGVGLNNTTEQVDWLRDEIGRRGLADRLAVREADFRDVDGQYDKVVSIGVLEHAGRDQLGEVVRAHADFLKPGGLGMLHFIGHVGRFETELFIRKHVFPGGWIPSLAEVIVEMERAGLEVVDIENLRRHYAPTLDAWASRFESHWETIHAIDPRRFDERFRRIWRTYLIGCAEMFRLPTGYTHLFQIVFSKGNITRANYPMSRAHLYDR</sequence>
<organism evidence="6 7">
    <name type="scientific">Bordetella bronchialis</name>
    <dbReference type="NCBI Taxonomy" id="463025"/>
    <lineage>
        <taxon>Bacteria</taxon>
        <taxon>Pseudomonadati</taxon>
        <taxon>Pseudomonadota</taxon>
        <taxon>Betaproteobacteria</taxon>
        <taxon>Burkholderiales</taxon>
        <taxon>Alcaligenaceae</taxon>
        <taxon>Bordetella</taxon>
    </lineage>
</organism>
<keyword evidence="2" id="KW-0489">Methyltransferase</keyword>
<proteinExistence type="inferred from homology"/>
<evidence type="ECO:0000256" key="4">
    <source>
        <dbReference type="ARBA" id="ARBA00022691"/>
    </source>
</evidence>
<keyword evidence="7" id="KW-1185">Reference proteome</keyword>
<evidence type="ECO:0000256" key="2">
    <source>
        <dbReference type="ARBA" id="ARBA00022603"/>
    </source>
</evidence>
<dbReference type="SUPFAM" id="SSF53335">
    <property type="entry name" value="S-adenosyl-L-methionine-dependent methyltransferases"/>
    <property type="match status" value="1"/>
</dbReference>
<dbReference type="PANTHER" id="PTHR43667">
    <property type="entry name" value="CYCLOPROPANE-FATTY-ACYL-PHOSPHOLIPID SYNTHASE"/>
    <property type="match status" value="1"/>
</dbReference>
<evidence type="ECO:0000256" key="5">
    <source>
        <dbReference type="ARBA" id="ARBA00023098"/>
    </source>
</evidence>
<keyword evidence="5" id="KW-0443">Lipid metabolism</keyword>
<protein>
    <submittedName>
        <fullName evidence="6">Cyclopropane-fatty-acyl-phospholipid synthase</fullName>
    </submittedName>
</protein>
<dbReference type="InterPro" id="IPR050723">
    <property type="entry name" value="CFA/CMAS"/>
</dbReference>
<dbReference type="CDD" id="cd02440">
    <property type="entry name" value="AdoMet_MTases"/>
    <property type="match status" value="1"/>
</dbReference>
<keyword evidence="3" id="KW-0808">Transferase</keyword>
<dbReference type="Proteomes" id="UP000091897">
    <property type="component" value="Chromosome"/>
</dbReference>
<name>A0ABM6CMH0_9BORD</name>
<dbReference type="Gene3D" id="3.40.50.150">
    <property type="entry name" value="Vaccinia Virus protein VP39"/>
    <property type="match status" value="1"/>
</dbReference>
<gene>
    <name evidence="6" type="ORF">BAU06_01285</name>
</gene>
<dbReference type="InterPro" id="IPR029063">
    <property type="entry name" value="SAM-dependent_MTases_sf"/>
</dbReference>
<evidence type="ECO:0000313" key="6">
    <source>
        <dbReference type="EMBL" id="ANN65124.1"/>
    </source>
</evidence>
<evidence type="ECO:0000256" key="3">
    <source>
        <dbReference type="ARBA" id="ARBA00022679"/>
    </source>
</evidence>
<dbReference type="EMBL" id="CP016170">
    <property type="protein sequence ID" value="ANN65124.1"/>
    <property type="molecule type" value="Genomic_DNA"/>
</dbReference>
<evidence type="ECO:0000256" key="1">
    <source>
        <dbReference type="ARBA" id="ARBA00010815"/>
    </source>
</evidence>
<dbReference type="PIRSF" id="PIRSF003085">
    <property type="entry name" value="CMAS"/>
    <property type="match status" value="1"/>
</dbReference>
<dbReference type="Pfam" id="PF02353">
    <property type="entry name" value="CMAS"/>
    <property type="match status" value="1"/>
</dbReference>
<dbReference type="RefSeq" id="WP_066343314.1">
    <property type="nucleotide sequence ID" value="NZ_CBCSFJ010000025.1"/>
</dbReference>
<comment type="similarity">
    <text evidence="1">Belongs to the CFA/CMAS family.</text>
</comment>
<accession>A0ABM6CMH0</accession>
<keyword evidence="4" id="KW-0949">S-adenosyl-L-methionine</keyword>
<reference evidence="6 7" key="1">
    <citation type="submission" date="2016-06" db="EMBL/GenBank/DDBJ databases">
        <title>Complete genome sequences of Bordetella bronchialis and Bordetella flabilis.</title>
        <authorList>
            <person name="LiPuma J.J."/>
            <person name="Spilker T."/>
        </authorList>
    </citation>
    <scope>NUCLEOTIDE SEQUENCE [LARGE SCALE GENOMIC DNA]</scope>
    <source>
        <strain evidence="6 7">AU3182</strain>
    </source>
</reference>
<dbReference type="PANTHER" id="PTHR43667:SF1">
    <property type="entry name" value="CYCLOPROPANE-FATTY-ACYL-PHOSPHOLIPID SYNTHASE"/>
    <property type="match status" value="1"/>
</dbReference>
<dbReference type="InterPro" id="IPR003333">
    <property type="entry name" value="CMAS"/>
</dbReference>